<evidence type="ECO:0000256" key="8">
    <source>
        <dbReference type="SAM" id="Phobius"/>
    </source>
</evidence>
<feature type="transmembrane region" description="Helical" evidence="8">
    <location>
        <begin position="206"/>
        <end position="226"/>
    </location>
</feature>
<dbReference type="FunFam" id="1.20.1250.20:FF:000065">
    <property type="entry name" value="Putative MFS pantothenate transporter"/>
    <property type="match status" value="1"/>
</dbReference>
<feature type="region of interest" description="Disordered" evidence="7">
    <location>
        <begin position="544"/>
        <end position="580"/>
    </location>
</feature>
<gene>
    <name evidence="9" type="ORF">SAPINGB_P004610</name>
</gene>
<evidence type="ECO:0000313" key="10">
    <source>
        <dbReference type="Proteomes" id="UP000398389"/>
    </source>
</evidence>
<keyword evidence="5 8" id="KW-0472">Membrane</keyword>
<feature type="transmembrane region" description="Helical" evidence="8">
    <location>
        <begin position="504"/>
        <end position="523"/>
    </location>
</feature>
<keyword evidence="3 8" id="KW-0812">Transmembrane</keyword>
<evidence type="ECO:0000313" key="9">
    <source>
        <dbReference type="EMBL" id="VVT55465.1"/>
    </source>
</evidence>
<comment type="similarity">
    <text evidence="6">Belongs to the major facilitator superfamily. Allantoate permease family.</text>
</comment>
<organism evidence="9 10">
    <name type="scientific">Magnusiomyces paraingens</name>
    <dbReference type="NCBI Taxonomy" id="2606893"/>
    <lineage>
        <taxon>Eukaryota</taxon>
        <taxon>Fungi</taxon>
        <taxon>Dikarya</taxon>
        <taxon>Ascomycota</taxon>
        <taxon>Saccharomycotina</taxon>
        <taxon>Dipodascomycetes</taxon>
        <taxon>Dipodascales</taxon>
        <taxon>Dipodascaceae</taxon>
        <taxon>Magnusiomyces</taxon>
    </lineage>
</organism>
<dbReference type="GeneID" id="43583425"/>
<dbReference type="PANTHER" id="PTHR43791:SF15">
    <property type="entry name" value="TRANSPORTER SEO1-RELATED"/>
    <property type="match status" value="1"/>
</dbReference>
<dbReference type="EMBL" id="CABVLU010000003">
    <property type="protein sequence ID" value="VVT55465.1"/>
    <property type="molecule type" value="Genomic_DNA"/>
</dbReference>
<reference evidence="9 10" key="1">
    <citation type="submission" date="2019-09" db="EMBL/GenBank/DDBJ databases">
        <authorList>
            <person name="Brejova B."/>
        </authorList>
    </citation>
    <scope>NUCLEOTIDE SEQUENCE [LARGE SCALE GENOMIC DNA]</scope>
</reference>
<evidence type="ECO:0000256" key="3">
    <source>
        <dbReference type="ARBA" id="ARBA00022692"/>
    </source>
</evidence>
<dbReference type="InterPro" id="IPR036259">
    <property type="entry name" value="MFS_trans_sf"/>
</dbReference>
<evidence type="ECO:0000256" key="5">
    <source>
        <dbReference type="ARBA" id="ARBA00023136"/>
    </source>
</evidence>
<name>A0A5E8C2U0_9ASCO</name>
<accession>A0A5E8C2U0</accession>
<feature type="transmembrane region" description="Helical" evidence="8">
    <location>
        <begin position="152"/>
        <end position="169"/>
    </location>
</feature>
<dbReference type="InterPro" id="IPR011701">
    <property type="entry name" value="MFS"/>
</dbReference>
<evidence type="ECO:0000256" key="6">
    <source>
        <dbReference type="ARBA" id="ARBA00037968"/>
    </source>
</evidence>
<evidence type="ECO:0000256" key="7">
    <source>
        <dbReference type="SAM" id="MobiDB-lite"/>
    </source>
</evidence>
<dbReference type="GO" id="GO:0022857">
    <property type="term" value="F:transmembrane transporter activity"/>
    <property type="evidence" value="ECO:0007669"/>
    <property type="project" value="InterPro"/>
</dbReference>
<dbReference type="RefSeq" id="XP_031855216.1">
    <property type="nucleotide sequence ID" value="XM_031999325.1"/>
</dbReference>
<feature type="transmembrane region" description="Helical" evidence="8">
    <location>
        <begin position="270"/>
        <end position="292"/>
    </location>
</feature>
<keyword evidence="4 8" id="KW-1133">Transmembrane helix</keyword>
<proteinExistence type="inferred from homology"/>
<keyword evidence="10" id="KW-1185">Reference proteome</keyword>
<dbReference type="OrthoDB" id="3639251at2759"/>
<feature type="transmembrane region" description="Helical" evidence="8">
    <location>
        <begin position="238"/>
        <end position="258"/>
    </location>
</feature>
<protein>
    <recommendedName>
        <fullName evidence="11">Major facilitator superfamily (MFS) profile domain-containing protein</fullName>
    </recommendedName>
</protein>
<dbReference type="AlphaFoldDB" id="A0A5E8C2U0"/>
<feature type="transmembrane region" description="Helical" evidence="8">
    <location>
        <begin position="436"/>
        <end position="458"/>
    </location>
</feature>
<dbReference type="Gene3D" id="1.20.1250.20">
    <property type="entry name" value="MFS general substrate transporter like domains"/>
    <property type="match status" value="1"/>
</dbReference>
<evidence type="ECO:0008006" key="11">
    <source>
        <dbReference type="Google" id="ProtNLM"/>
    </source>
</evidence>
<feature type="compositionally biased region" description="Basic and acidic residues" evidence="7">
    <location>
        <begin position="560"/>
        <end position="580"/>
    </location>
</feature>
<evidence type="ECO:0000256" key="2">
    <source>
        <dbReference type="ARBA" id="ARBA00022448"/>
    </source>
</evidence>
<dbReference type="PANTHER" id="PTHR43791">
    <property type="entry name" value="PERMEASE-RELATED"/>
    <property type="match status" value="1"/>
</dbReference>
<evidence type="ECO:0000256" key="1">
    <source>
        <dbReference type="ARBA" id="ARBA00004141"/>
    </source>
</evidence>
<evidence type="ECO:0000256" key="4">
    <source>
        <dbReference type="ARBA" id="ARBA00022989"/>
    </source>
</evidence>
<comment type="subcellular location">
    <subcellularLocation>
        <location evidence="1">Membrane</location>
        <topology evidence="1">Multi-pass membrane protein</topology>
    </subcellularLocation>
</comment>
<dbReference type="GO" id="GO:0016020">
    <property type="term" value="C:membrane"/>
    <property type="evidence" value="ECO:0007669"/>
    <property type="project" value="UniProtKB-SubCell"/>
</dbReference>
<sequence length="580" mass="67015">MTWRDTLRPYFPHLKEIDEEYEAERLEAIIATRRQETSEKDEEATTVTTSLSEPEWEIRDEANRKWWAIFNEYEYKTKSEKQAQHKWYHWFDASDTPEEKRLILKLDLVLAFFSLCMYWVKYLDQSNLNNAYVSGMKEDLGMKGNDLVNTQIVYTVGSVVFQIPFMYLIHRYPTHYILPFMDLGWGLFTLASYRAKTVGQLQAFRFFVGVFESAFYPTIHYLFGSWYKPHEYARRGGIYYFGQMIGILTAGLLQSAAYQNLHMTNGLEGWRWMFIIDAIITIPIGVIGFWSLPGTPTKTYSILLNNQDVYVARKRLREANIALETEGPQFFNIELWKNILGDWKYYGYVMLNVLSWNTSNGSSGAYLLWLKSLGRYSIPKVNQLSTITPALGILHIFTTSLISDLGRSKWGAIMYSQSLNFLGNLLLSIWDVPEGVIWFAFCLQYYGWAASTVNYSWAADGCRHNPQHRAITVVSMNMIGQASTALTSAFVWKTVDAPRYLKGYSFTATATFCMILWASFFLLPLYKREERKHAAENGILLYNSAKGEEPPVPPPSVYSEDVRSIENEKTGRILENTESK</sequence>
<dbReference type="Pfam" id="PF07690">
    <property type="entry name" value="MFS_1"/>
    <property type="match status" value="1"/>
</dbReference>
<dbReference type="SUPFAM" id="SSF103473">
    <property type="entry name" value="MFS general substrate transporter"/>
    <property type="match status" value="1"/>
</dbReference>
<dbReference type="Proteomes" id="UP000398389">
    <property type="component" value="Unassembled WGS sequence"/>
</dbReference>
<keyword evidence="2" id="KW-0813">Transport</keyword>
<feature type="transmembrane region" description="Helical" evidence="8">
    <location>
        <begin position="470"/>
        <end position="492"/>
    </location>
</feature>